<gene>
    <name evidence="1" type="ORF">HUJ06_019534</name>
</gene>
<dbReference type="EMBL" id="DUZY01000001">
    <property type="protein sequence ID" value="DAD18071.1"/>
    <property type="molecule type" value="Genomic_DNA"/>
</dbReference>
<dbReference type="AlphaFoldDB" id="A0A822XG46"/>
<name>A0A822XG46_NELNU</name>
<evidence type="ECO:0000313" key="2">
    <source>
        <dbReference type="Proteomes" id="UP000607653"/>
    </source>
</evidence>
<reference evidence="1 2" key="1">
    <citation type="journal article" date="2020" name="Mol. Biol. Evol.">
        <title>Distinct Expression and Methylation Patterns for Genes with Different Fates following a Single Whole-Genome Duplication in Flowering Plants.</title>
        <authorList>
            <person name="Shi T."/>
            <person name="Rahmani R.S."/>
            <person name="Gugger P.F."/>
            <person name="Wang M."/>
            <person name="Li H."/>
            <person name="Zhang Y."/>
            <person name="Li Z."/>
            <person name="Wang Q."/>
            <person name="Van de Peer Y."/>
            <person name="Marchal K."/>
            <person name="Chen J."/>
        </authorList>
    </citation>
    <scope>NUCLEOTIDE SEQUENCE [LARGE SCALE GENOMIC DNA]</scope>
    <source>
        <tissue evidence="1">Leaf</tissue>
    </source>
</reference>
<comment type="caution">
    <text evidence="1">The sequence shown here is derived from an EMBL/GenBank/DDBJ whole genome shotgun (WGS) entry which is preliminary data.</text>
</comment>
<sequence>MNRRQLENYTSIPGLGMLHIHPCLVTPALAKPLARVLAGLVIHLNEQFRLLPIALASLTIALNLQGGSSKFS</sequence>
<keyword evidence="2" id="KW-1185">Reference proteome</keyword>
<evidence type="ECO:0000313" key="1">
    <source>
        <dbReference type="EMBL" id="DAD18071.1"/>
    </source>
</evidence>
<proteinExistence type="predicted"/>
<dbReference type="Proteomes" id="UP000607653">
    <property type="component" value="Unassembled WGS sequence"/>
</dbReference>
<protein>
    <submittedName>
        <fullName evidence="1">Uncharacterized protein</fullName>
    </submittedName>
</protein>
<accession>A0A822XG46</accession>
<organism evidence="1 2">
    <name type="scientific">Nelumbo nucifera</name>
    <name type="common">Sacred lotus</name>
    <dbReference type="NCBI Taxonomy" id="4432"/>
    <lineage>
        <taxon>Eukaryota</taxon>
        <taxon>Viridiplantae</taxon>
        <taxon>Streptophyta</taxon>
        <taxon>Embryophyta</taxon>
        <taxon>Tracheophyta</taxon>
        <taxon>Spermatophyta</taxon>
        <taxon>Magnoliopsida</taxon>
        <taxon>Proteales</taxon>
        <taxon>Nelumbonaceae</taxon>
        <taxon>Nelumbo</taxon>
    </lineage>
</organism>